<evidence type="ECO:0000313" key="1">
    <source>
        <dbReference type="EnsemblPlants" id="OB08G28970.1"/>
    </source>
</evidence>
<dbReference type="HOGENOM" id="CLU_097344_0_0_1"/>
<evidence type="ECO:0000313" key="2">
    <source>
        <dbReference type="Proteomes" id="UP000006038"/>
    </source>
</evidence>
<name>J3MUW6_ORYBR</name>
<keyword evidence="2" id="KW-1185">Reference proteome</keyword>
<dbReference type="eggNOG" id="ENOG502R4K3">
    <property type="taxonomic scope" value="Eukaryota"/>
</dbReference>
<accession>J3MUW6</accession>
<dbReference type="OMA" id="FFSREDC"/>
<reference evidence="1" key="2">
    <citation type="submission" date="2013-04" db="UniProtKB">
        <authorList>
            <consortium name="EnsemblPlants"/>
        </authorList>
    </citation>
    <scope>IDENTIFICATION</scope>
</reference>
<dbReference type="Proteomes" id="UP000006038">
    <property type="component" value="Chromosome 8"/>
</dbReference>
<proteinExistence type="predicted"/>
<reference evidence="1" key="1">
    <citation type="journal article" date="2013" name="Nat. Commun.">
        <title>Whole-genome sequencing of Oryza brachyantha reveals mechanisms underlying Oryza genome evolution.</title>
        <authorList>
            <person name="Chen J."/>
            <person name="Huang Q."/>
            <person name="Gao D."/>
            <person name="Wang J."/>
            <person name="Lang Y."/>
            <person name="Liu T."/>
            <person name="Li B."/>
            <person name="Bai Z."/>
            <person name="Luis Goicoechea J."/>
            <person name="Liang C."/>
            <person name="Chen C."/>
            <person name="Zhang W."/>
            <person name="Sun S."/>
            <person name="Liao Y."/>
            <person name="Zhang X."/>
            <person name="Yang L."/>
            <person name="Song C."/>
            <person name="Wang M."/>
            <person name="Shi J."/>
            <person name="Liu G."/>
            <person name="Liu J."/>
            <person name="Zhou H."/>
            <person name="Zhou W."/>
            <person name="Yu Q."/>
            <person name="An N."/>
            <person name="Chen Y."/>
            <person name="Cai Q."/>
            <person name="Wang B."/>
            <person name="Liu B."/>
            <person name="Min J."/>
            <person name="Huang Y."/>
            <person name="Wu H."/>
            <person name="Li Z."/>
            <person name="Zhang Y."/>
            <person name="Yin Y."/>
            <person name="Song W."/>
            <person name="Jiang J."/>
            <person name="Jackson S.A."/>
            <person name="Wing R.A."/>
            <person name="Wang J."/>
            <person name="Chen M."/>
        </authorList>
    </citation>
    <scope>NUCLEOTIDE SEQUENCE [LARGE SCALE GENOMIC DNA]</scope>
    <source>
        <strain evidence="1">cv. IRGC 101232</strain>
    </source>
</reference>
<dbReference type="AlphaFoldDB" id="J3MUW6"/>
<organism evidence="1">
    <name type="scientific">Oryza brachyantha</name>
    <name type="common">malo sina</name>
    <dbReference type="NCBI Taxonomy" id="4533"/>
    <lineage>
        <taxon>Eukaryota</taxon>
        <taxon>Viridiplantae</taxon>
        <taxon>Streptophyta</taxon>
        <taxon>Embryophyta</taxon>
        <taxon>Tracheophyta</taxon>
        <taxon>Spermatophyta</taxon>
        <taxon>Magnoliopsida</taxon>
        <taxon>Liliopsida</taxon>
        <taxon>Poales</taxon>
        <taxon>Poaceae</taxon>
        <taxon>BOP clade</taxon>
        <taxon>Oryzoideae</taxon>
        <taxon>Oryzeae</taxon>
        <taxon>Oryzinae</taxon>
        <taxon>Oryza</taxon>
    </lineage>
</organism>
<dbReference type="EnsemblPlants" id="OB08G28970.1">
    <property type="protein sequence ID" value="OB08G28970.1"/>
    <property type="gene ID" value="OB08G28970"/>
</dbReference>
<sequence>MASLYAPRLTRWRVATVGGGVRLDCVEYDGAPLFFRREDCRRLVPDDDDDARECLEIGGEVFPLMDERMVAVMGKAVRCVEYVEEDGSVVLLTVREGAVAEVEGGEVRVVGGGGWYYDGESGTAQHVVDVQGARAAYVLLVSVREELARIVRIKRLN</sequence>
<protein>
    <submittedName>
        <fullName evidence="1">Uncharacterized protein</fullName>
    </submittedName>
</protein>
<dbReference type="Gramene" id="OB08G28970.1">
    <property type="protein sequence ID" value="OB08G28970.1"/>
    <property type="gene ID" value="OB08G28970"/>
</dbReference>